<gene>
    <name evidence="1" type="ORF">BDN72DRAFT_57216</name>
</gene>
<proteinExistence type="predicted"/>
<protein>
    <submittedName>
        <fullName evidence="1">Uncharacterized protein</fullName>
    </submittedName>
</protein>
<organism evidence="1 2">
    <name type="scientific">Pluteus cervinus</name>
    <dbReference type="NCBI Taxonomy" id="181527"/>
    <lineage>
        <taxon>Eukaryota</taxon>
        <taxon>Fungi</taxon>
        <taxon>Dikarya</taxon>
        <taxon>Basidiomycota</taxon>
        <taxon>Agaricomycotina</taxon>
        <taxon>Agaricomycetes</taxon>
        <taxon>Agaricomycetidae</taxon>
        <taxon>Agaricales</taxon>
        <taxon>Pluteineae</taxon>
        <taxon>Pluteaceae</taxon>
        <taxon>Pluteus</taxon>
    </lineage>
</organism>
<evidence type="ECO:0000313" key="2">
    <source>
        <dbReference type="Proteomes" id="UP000308600"/>
    </source>
</evidence>
<sequence>MKSQYLNVYSVGFRSGSGAGLLGYATLPSDYARYPSDDILFSSVPGGTTANNFMNYSYDSCMTELRVRNKVEDEVFSRRPQPNLISNRAANATILLPALVKSVTREHSPPNSELSASPCIAMCMLTWRGNTATRGL</sequence>
<dbReference type="EMBL" id="ML208268">
    <property type="protein sequence ID" value="TFK74489.1"/>
    <property type="molecule type" value="Genomic_DNA"/>
</dbReference>
<evidence type="ECO:0000313" key="1">
    <source>
        <dbReference type="EMBL" id="TFK74489.1"/>
    </source>
</evidence>
<name>A0ACD3BA15_9AGAR</name>
<accession>A0ACD3BA15</accession>
<dbReference type="Proteomes" id="UP000308600">
    <property type="component" value="Unassembled WGS sequence"/>
</dbReference>
<reference evidence="1 2" key="1">
    <citation type="journal article" date="2019" name="Nat. Ecol. Evol.">
        <title>Megaphylogeny resolves global patterns of mushroom evolution.</title>
        <authorList>
            <person name="Varga T."/>
            <person name="Krizsan K."/>
            <person name="Foldi C."/>
            <person name="Dima B."/>
            <person name="Sanchez-Garcia M."/>
            <person name="Sanchez-Ramirez S."/>
            <person name="Szollosi G.J."/>
            <person name="Szarkandi J.G."/>
            <person name="Papp V."/>
            <person name="Albert L."/>
            <person name="Andreopoulos W."/>
            <person name="Angelini C."/>
            <person name="Antonin V."/>
            <person name="Barry K.W."/>
            <person name="Bougher N.L."/>
            <person name="Buchanan P."/>
            <person name="Buyck B."/>
            <person name="Bense V."/>
            <person name="Catcheside P."/>
            <person name="Chovatia M."/>
            <person name="Cooper J."/>
            <person name="Damon W."/>
            <person name="Desjardin D."/>
            <person name="Finy P."/>
            <person name="Geml J."/>
            <person name="Haridas S."/>
            <person name="Hughes K."/>
            <person name="Justo A."/>
            <person name="Karasinski D."/>
            <person name="Kautmanova I."/>
            <person name="Kiss B."/>
            <person name="Kocsube S."/>
            <person name="Kotiranta H."/>
            <person name="LaButti K.M."/>
            <person name="Lechner B.E."/>
            <person name="Liimatainen K."/>
            <person name="Lipzen A."/>
            <person name="Lukacs Z."/>
            <person name="Mihaltcheva S."/>
            <person name="Morgado L.N."/>
            <person name="Niskanen T."/>
            <person name="Noordeloos M.E."/>
            <person name="Ohm R.A."/>
            <person name="Ortiz-Santana B."/>
            <person name="Ovrebo C."/>
            <person name="Racz N."/>
            <person name="Riley R."/>
            <person name="Savchenko A."/>
            <person name="Shiryaev A."/>
            <person name="Soop K."/>
            <person name="Spirin V."/>
            <person name="Szebenyi C."/>
            <person name="Tomsovsky M."/>
            <person name="Tulloss R.E."/>
            <person name="Uehling J."/>
            <person name="Grigoriev I.V."/>
            <person name="Vagvolgyi C."/>
            <person name="Papp T."/>
            <person name="Martin F.M."/>
            <person name="Miettinen O."/>
            <person name="Hibbett D.S."/>
            <person name="Nagy L.G."/>
        </authorList>
    </citation>
    <scope>NUCLEOTIDE SEQUENCE [LARGE SCALE GENOMIC DNA]</scope>
    <source>
        <strain evidence="1 2">NL-1719</strain>
    </source>
</reference>
<keyword evidence="2" id="KW-1185">Reference proteome</keyword>